<feature type="region of interest" description="Disordered" evidence="1">
    <location>
        <begin position="150"/>
        <end position="201"/>
    </location>
</feature>
<keyword evidence="3" id="KW-1185">Reference proteome</keyword>
<dbReference type="Proteomes" id="UP000291343">
    <property type="component" value="Unassembled WGS sequence"/>
</dbReference>
<reference evidence="2 3" key="1">
    <citation type="journal article" date="2017" name="Gigascience">
        <title>Genome sequence of the small brown planthopper, Laodelphax striatellus.</title>
        <authorList>
            <person name="Zhu J."/>
            <person name="Jiang F."/>
            <person name="Wang X."/>
            <person name="Yang P."/>
            <person name="Bao Y."/>
            <person name="Zhao W."/>
            <person name="Wang W."/>
            <person name="Lu H."/>
            <person name="Wang Q."/>
            <person name="Cui N."/>
            <person name="Li J."/>
            <person name="Chen X."/>
            <person name="Luo L."/>
            <person name="Yu J."/>
            <person name="Kang L."/>
            <person name="Cui F."/>
        </authorList>
    </citation>
    <scope>NUCLEOTIDE SEQUENCE [LARGE SCALE GENOMIC DNA]</scope>
    <source>
        <strain evidence="2">Lst14</strain>
    </source>
</reference>
<protein>
    <submittedName>
        <fullName evidence="2">Uncharacterized protein</fullName>
    </submittedName>
</protein>
<gene>
    <name evidence="2" type="ORF">LSTR_LSTR006956</name>
</gene>
<dbReference type="OrthoDB" id="10391208at2759"/>
<name>A0A482WN07_LAOST</name>
<feature type="compositionally biased region" description="Acidic residues" evidence="1">
    <location>
        <begin position="173"/>
        <end position="193"/>
    </location>
</feature>
<feature type="compositionally biased region" description="Polar residues" evidence="1">
    <location>
        <begin position="247"/>
        <end position="261"/>
    </location>
</feature>
<sequence length="598" mass="67854">MSLDFHLYSILYTCSIIISLCSSQSIPALLLKEDVIGKLSAPGDVIGTFINGISKNMNGTMNIPLVVDLMQSDPDWMKPNQNKERSQKNSRISKFKMHGFKNQDRNEDISPKLMFDNSLGHKSKSEKEILNELKQSLGIMMKKPSFENRYQPAKTSWRNKPVQPKNEKLGEIDVTEPSENLNDENNDDDDSIGNEENNSLKDLQTFETPKYTTERFPSTKRRQLVNDKIKSKEKKTFSNDLHDTYDSGPTKTQKLKSQTPFQKKHHETMLSIDDILQVLEKISTDMRHEKNIYNYKEDDNSNQIDEDGEQQVLLKNLKNYFGLIDLKDKLGAEPVSQGILEEANSDSMDEEEPDTGNCKINYEGELVKLKPQLEHDDKSSANIEANELNSFYRNLTDMLMSSKSSGNMNSLMNLIRNIDNYQKSSLNSASILDSHTNLKSNADVDDSVDSLSQHSYSAARFDDKSGYTSNVEMHEELKDNKQPVQSLGESSKNDVTLEDKVRLNNDVVAAGKQSVTSGISKVSNDNSEDDRLVQSKEEAELNPTHYSESSLKNDQELNKNEISYDGRAIRESDLKILEASIRNNGDLMRNVELKENRS</sequence>
<evidence type="ECO:0000313" key="3">
    <source>
        <dbReference type="Proteomes" id="UP000291343"/>
    </source>
</evidence>
<proteinExistence type="predicted"/>
<organism evidence="2 3">
    <name type="scientific">Laodelphax striatellus</name>
    <name type="common">Small brown planthopper</name>
    <name type="synonym">Delphax striatella</name>
    <dbReference type="NCBI Taxonomy" id="195883"/>
    <lineage>
        <taxon>Eukaryota</taxon>
        <taxon>Metazoa</taxon>
        <taxon>Ecdysozoa</taxon>
        <taxon>Arthropoda</taxon>
        <taxon>Hexapoda</taxon>
        <taxon>Insecta</taxon>
        <taxon>Pterygota</taxon>
        <taxon>Neoptera</taxon>
        <taxon>Paraneoptera</taxon>
        <taxon>Hemiptera</taxon>
        <taxon>Auchenorrhyncha</taxon>
        <taxon>Fulgoroidea</taxon>
        <taxon>Delphacidae</taxon>
        <taxon>Criomorphinae</taxon>
        <taxon>Laodelphax</taxon>
    </lineage>
</organism>
<comment type="caution">
    <text evidence="2">The sequence shown here is derived from an EMBL/GenBank/DDBJ whole genome shotgun (WGS) entry which is preliminary data.</text>
</comment>
<feature type="region of interest" description="Disordered" evidence="1">
    <location>
        <begin position="239"/>
        <end position="262"/>
    </location>
</feature>
<evidence type="ECO:0000256" key="1">
    <source>
        <dbReference type="SAM" id="MobiDB-lite"/>
    </source>
</evidence>
<dbReference type="InParanoid" id="A0A482WN07"/>
<accession>A0A482WN07</accession>
<evidence type="ECO:0000313" key="2">
    <source>
        <dbReference type="EMBL" id="RZF34571.1"/>
    </source>
</evidence>
<dbReference type="AlphaFoldDB" id="A0A482WN07"/>
<dbReference type="EMBL" id="QKKF02031090">
    <property type="protein sequence ID" value="RZF34571.1"/>
    <property type="molecule type" value="Genomic_DNA"/>
</dbReference>